<gene>
    <name evidence="2" type="ORF">WHI96_09605</name>
</gene>
<protein>
    <submittedName>
        <fullName evidence="2">LLM class flavin-dependent oxidoreductase</fullName>
    </submittedName>
</protein>
<dbReference type="Gene3D" id="3.20.20.30">
    <property type="entry name" value="Luciferase-like domain"/>
    <property type="match status" value="1"/>
</dbReference>
<feature type="domain" description="Luciferase-like" evidence="1">
    <location>
        <begin position="165"/>
        <end position="331"/>
    </location>
</feature>
<dbReference type="Proteomes" id="UP001464923">
    <property type="component" value="Unassembled WGS sequence"/>
</dbReference>
<proteinExistence type="predicted"/>
<keyword evidence="3" id="KW-1185">Reference proteome</keyword>
<dbReference type="RefSeq" id="WP_345651939.1">
    <property type="nucleotide sequence ID" value="NZ_BAABLY010000082.1"/>
</dbReference>
<dbReference type="CDD" id="cd00347">
    <property type="entry name" value="Flavin_utilizing_monoxygenases"/>
    <property type="match status" value="1"/>
</dbReference>
<dbReference type="InterPro" id="IPR011251">
    <property type="entry name" value="Luciferase-like_dom"/>
</dbReference>
<organism evidence="2 3">
    <name type="scientific">Pseudonocardia tropica</name>
    <dbReference type="NCBI Taxonomy" id="681289"/>
    <lineage>
        <taxon>Bacteria</taxon>
        <taxon>Bacillati</taxon>
        <taxon>Actinomycetota</taxon>
        <taxon>Actinomycetes</taxon>
        <taxon>Pseudonocardiales</taxon>
        <taxon>Pseudonocardiaceae</taxon>
        <taxon>Pseudonocardia</taxon>
    </lineage>
</organism>
<dbReference type="PANTHER" id="PTHR30137:SF6">
    <property type="entry name" value="LUCIFERASE-LIKE MONOOXYGENASE"/>
    <property type="match status" value="1"/>
</dbReference>
<comment type="caution">
    <text evidence="2">The sequence shown here is derived from an EMBL/GenBank/DDBJ whole genome shotgun (WGS) entry which is preliminary data.</text>
</comment>
<evidence type="ECO:0000259" key="1">
    <source>
        <dbReference type="Pfam" id="PF00296"/>
    </source>
</evidence>
<sequence length="365" mass="37792">MPVPLSVLDLSPVPAGSTVTDALRDTLDLARSAERAGYARFWLAEHHLNPGVAGASPAVLMGAVAAATATIRVGSGAVQTGYRTPLSVVEDFGTLDGLHPGRIDLGLGRSGGSRLPSREPDGRGDRVVDGVLIPAPVSLAAIASSPRFRAQAAALRQPGAQVPPYEEFLDAVDGLITGTWTPGGVEVRAVPGEGAALQTWVLGSSGGESAVLAGRRGLPFAANYHVSPATVLDAVAAYREAFRPSDRLGRPHVMVSADVVVGTDDAHAARIAEGFGPWVHSIRTGAGAIPYPRPEDADALPADPALVTDRVATRFVGGPATVADGLDRLRAVTGADELLLTTITHRHADRVASQELLADEWARRG</sequence>
<reference evidence="2 3" key="1">
    <citation type="submission" date="2024-03" db="EMBL/GenBank/DDBJ databases">
        <title>Draft genome sequence of Pseudonocardia tropica JCM 19149.</title>
        <authorList>
            <person name="Butdee W."/>
            <person name="Duangmal K."/>
        </authorList>
    </citation>
    <scope>NUCLEOTIDE SEQUENCE [LARGE SCALE GENOMIC DNA]</scope>
    <source>
        <strain evidence="2 3">JCM 19149</strain>
    </source>
</reference>
<dbReference type="InterPro" id="IPR050766">
    <property type="entry name" value="Bact_Lucif_Oxidored"/>
</dbReference>
<dbReference type="EMBL" id="JBEDNP010000004">
    <property type="protein sequence ID" value="MEQ3539077.1"/>
    <property type="molecule type" value="Genomic_DNA"/>
</dbReference>
<dbReference type="PANTHER" id="PTHR30137">
    <property type="entry name" value="LUCIFERASE-LIKE MONOOXYGENASE"/>
    <property type="match status" value="1"/>
</dbReference>
<dbReference type="InterPro" id="IPR036661">
    <property type="entry name" value="Luciferase-like_sf"/>
</dbReference>
<accession>A0ABV1JT07</accession>
<evidence type="ECO:0000313" key="2">
    <source>
        <dbReference type="EMBL" id="MEQ3539077.1"/>
    </source>
</evidence>
<dbReference type="SUPFAM" id="SSF51679">
    <property type="entry name" value="Bacterial luciferase-like"/>
    <property type="match status" value="1"/>
</dbReference>
<feature type="domain" description="Luciferase-like" evidence="1">
    <location>
        <begin position="9"/>
        <end position="112"/>
    </location>
</feature>
<dbReference type="Pfam" id="PF00296">
    <property type="entry name" value="Bac_luciferase"/>
    <property type="match status" value="2"/>
</dbReference>
<evidence type="ECO:0000313" key="3">
    <source>
        <dbReference type="Proteomes" id="UP001464923"/>
    </source>
</evidence>
<name>A0ABV1JT07_9PSEU</name>